<evidence type="ECO:0000256" key="1">
    <source>
        <dbReference type="SAM" id="MobiDB-lite"/>
    </source>
</evidence>
<reference evidence="2 3" key="1">
    <citation type="submission" date="2020-01" db="EMBL/GenBank/DDBJ databases">
        <title>Insect and environment-associated Actinomycetes.</title>
        <authorList>
            <person name="Currrie C."/>
            <person name="Chevrette M."/>
            <person name="Carlson C."/>
            <person name="Stubbendieck R."/>
            <person name="Wendt-Pienkowski E."/>
        </authorList>
    </citation>
    <scope>NUCLEOTIDE SEQUENCE [LARGE SCALE GENOMIC DNA]</scope>
    <source>
        <strain evidence="2 3">SID7590</strain>
    </source>
</reference>
<feature type="non-terminal residue" evidence="2">
    <location>
        <position position="65"/>
    </location>
</feature>
<name>A0A7K3RU72_9ACTN</name>
<dbReference type="GO" id="GO:0008483">
    <property type="term" value="F:transaminase activity"/>
    <property type="evidence" value="ECO:0007669"/>
    <property type="project" value="UniProtKB-KW"/>
</dbReference>
<keyword evidence="2" id="KW-0032">Aminotransferase</keyword>
<keyword evidence="2" id="KW-0808">Transferase</keyword>
<sequence length="65" mass="6108">MPPAPSPISGEPSVERGASGASAGTPPVPGAEGVRGGRVAGGAHGPEDLRALTAIVLDALADAAP</sequence>
<evidence type="ECO:0000313" key="2">
    <source>
        <dbReference type="EMBL" id="NEC18573.1"/>
    </source>
</evidence>
<proteinExistence type="predicted"/>
<evidence type="ECO:0000313" key="3">
    <source>
        <dbReference type="Proteomes" id="UP000469670"/>
    </source>
</evidence>
<accession>A0A7K3RU72</accession>
<protein>
    <submittedName>
        <fullName evidence="2">Aspartate aminotransferase family protein</fullName>
    </submittedName>
</protein>
<feature type="compositionally biased region" description="Gly residues" evidence="1">
    <location>
        <begin position="33"/>
        <end position="44"/>
    </location>
</feature>
<comment type="caution">
    <text evidence="2">The sequence shown here is derived from an EMBL/GenBank/DDBJ whole genome shotgun (WGS) entry which is preliminary data.</text>
</comment>
<dbReference type="EMBL" id="JAAGMP010000480">
    <property type="protein sequence ID" value="NEC18573.1"/>
    <property type="molecule type" value="Genomic_DNA"/>
</dbReference>
<dbReference type="AlphaFoldDB" id="A0A7K3RU72"/>
<gene>
    <name evidence="2" type="ORF">G3I50_09920</name>
</gene>
<organism evidence="2 3">
    <name type="scientific">Streptomyces parvus</name>
    <dbReference type="NCBI Taxonomy" id="66428"/>
    <lineage>
        <taxon>Bacteria</taxon>
        <taxon>Bacillati</taxon>
        <taxon>Actinomycetota</taxon>
        <taxon>Actinomycetes</taxon>
        <taxon>Kitasatosporales</taxon>
        <taxon>Streptomycetaceae</taxon>
        <taxon>Streptomyces</taxon>
    </lineage>
</organism>
<dbReference type="Proteomes" id="UP000469670">
    <property type="component" value="Unassembled WGS sequence"/>
</dbReference>
<feature type="region of interest" description="Disordered" evidence="1">
    <location>
        <begin position="1"/>
        <end position="45"/>
    </location>
</feature>